<dbReference type="SMART" id="SM00849">
    <property type="entry name" value="Lactamase_B"/>
    <property type="match status" value="1"/>
</dbReference>
<evidence type="ECO:0000256" key="2">
    <source>
        <dbReference type="ARBA" id="ARBA00022723"/>
    </source>
</evidence>
<evidence type="ECO:0000256" key="3">
    <source>
        <dbReference type="ARBA" id="ARBA00022801"/>
    </source>
</evidence>
<evidence type="ECO:0000313" key="7">
    <source>
        <dbReference type="Proteomes" id="UP000196560"/>
    </source>
</evidence>
<dbReference type="GO" id="GO:0046872">
    <property type="term" value="F:metal ion binding"/>
    <property type="evidence" value="ECO:0007669"/>
    <property type="project" value="UniProtKB-KW"/>
</dbReference>
<dbReference type="Pfam" id="PF00753">
    <property type="entry name" value="Lactamase_B"/>
    <property type="match status" value="1"/>
</dbReference>
<keyword evidence="7" id="KW-1185">Reference proteome</keyword>
<protein>
    <submittedName>
        <fullName evidence="6">MBL fold metallo-hydrolase</fullName>
    </submittedName>
</protein>
<dbReference type="Proteomes" id="UP000196560">
    <property type="component" value="Unassembled WGS sequence"/>
</dbReference>
<comment type="cofactor">
    <cofactor evidence="1">
        <name>Zn(2+)</name>
        <dbReference type="ChEBI" id="CHEBI:29105"/>
    </cofactor>
</comment>
<reference evidence="7" key="1">
    <citation type="submission" date="2017-04" db="EMBL/GenBank/DDBJ databases">
        <title>Function of individual gut microbiota members based on whole genome sequencing of pure cultures obtained from chicken caecum.</title>
        <authorList>
            <person name="Medvecky M."/>
            <person name="Cejkova D."/>
            <person name="Polansky O."/>
            <person name="Karasova D."/>
            <person name="Kubasova T."/>
            <person name="Cizek A."/>
            <person name="Rychlik I."/>
        </authorList>
    </citation>
    <scope>NUCLEOTIDE SEQUENCE [LARGE SCALE GENOMIC DNA]</scope>
    <source>
        <strain evidence="7">An70</strain>
    </source>
</reference>
<dbReference type="SUPFAM" id="SSF56281">
    <property type="entry name" value="Metallo-hydrolase/oxidoreductase"/>
    <property type="match status" value="1"/>
</dbReference>
<dbReference type="eggNOG" id="COG0491">
    <property type="taxonomic scope" value="Bacteria"/>
</dbReference>
<evidence type="ECO:0000256" key="4">
    <source>
        <dbReference type="ARBA" id="ARBA00022833"/>
    </source>
</evidence>
<keyword evidence="2" id="KW-0479">Metal-binding</keyword>
<comment type="caution">
    <text evidence="6">The sequence shown here is derived from an EMBL/GenBank/DDBJ whole genome shotgun (WGS) entry which is preliminary data.</text>
</comment>
<gene>
    <name evidence="6" type="ORF">B5G21_07645</name>
</gene>
<dbReference type="InterPro" id="IPR051453">
    <property type="entry name" value="MBL_Glyoxalase_II"/>
</dbReference>
<keyword evidence="3 6" id="KW-0378">Hydrolase</keyword>
<dbReference type="PANTHER" id="PTHR46233:SF3">
    <property type="entry name" value="HYDROXYACYLGLUTATHIONE HYDROLASE GLOC"/>
    <property type="match status" value="1"/>
</dbReference>
<sequence>MNIECVVNGPIETNTYFVVAGDEALVIDPAWEGEKLARDFAERHEGVRIAGIVCTHGHADHVGGVAGMRRVLGEECPFMLPADDVDMVAENIERQRAWGIETEHPGVPTRLLHEGDTVAVGDIAFTVIATPGHTPGGIVLYAEHPGATEDDERGVGAPIAFVGDTLFPGSHGRTDLAGGSEETILASLAKMARVLPPETTCFIGHGPSTTIARELAVNPFMQG</sequence>
<feature type="domain" description="Metallo-beta-lactamase" evidence="5">
    <location>
        <begin position="12"/>
        <end position="205"/>
    </location>
</feature>
<evidence type="ECO:0000256" key="1">
    <source>
        <dbReference type="ARBA" id="ARBA00001947"/>
    </source>
</evidence>
<evidence type="ECO:0000259" key="5">
    <source>
        <dbReference type="SMART" id="SM00849"/>
    </source>
</evidence>
<accession>A0A1Y3U5D5</accession>
<dbReference type="InterPro" id="IPR036866">
    <property type="entry name" value="RibonucZ/Hydroxyglut_hydro"/>
</dbReference>
<dbReference type="STRING" id="1118060.GCA_000311845_01907"/>
<dbReference type="CDD" id="cd06262">
    <property type="entry name" value="metallo-hydrolase-like_MBL-fold"/>
    <property type="match status" value="1"/>
</dbReference>
<dbReference type="InterPro" id="IPR001279">
    <property type="entry name" value="Metallo-B-lactamas"/>
</dbReference>
<dbReference type="RefSeq" id="WP_022349285.1">
    <property type="nucleotide sequence ID" value="NZ_NFHO01000008.1"/>
</dbReference>
<dbReference type="Gene3D" id="3.60.15.10">
    <property type="entry name" value="Ribonuclease Z/Hydroxyacylglutathione hydrolase-like"/>
    <property type="match status" value="1"/>
</dbReference>
<keyword evidence="4" id="KW-0862">Zinc</keyword>
<name>A0A1Y3U5D5_9ACTN</name>
<dbReference type="GO" id="GO:0016787">
    <property type="term" value="F:hydrolase activity"/>
    <property type="evidence" value="ECO:0007669"/>
    <property type="project" value="UniProtKB-KW"/>
</dbReference>
<organism evidence="6 7">
    <name type="scientific">Enorma massiliensis</name>
    <dbReference type="NCBI Taxonomy" id="1472761"/>
    <lineage>
        <taxon>Bacteria</taxon>
        <taxon>Bacillati</taxon>
        <taxon>Actinomycetota</taxon>
        <taxon>Coriobacteriia</taxon>
        <taxon>Coriobacteriales</taxon>
        <taxon>Coriobacteriaceae</taxon>
        <taxon>Enorma</taxon>
    </lineage>
</organism>
<evidence type="ECO:0000313" key="6">
    <source>
        <dbReference type="EMBL" id="OUN42327.1"/>
    </source>
</evidence>
<proteinExistence type="predicted"/>
<dbReference type="PANTHER" id="PTHR46233">
    <property type="entry name" value="HYDROXYACYLGLUTATHIONE HYDROLASE GLOC"/>
    <property type="match status" value="1"/>
</dbReference>
<dbReference type="EMBL" id="NFHO01000008">
    <property type="protein sequence ID" value="OUN42327.1"/>
    <property type="molecule type" value="Genomic_DNA"/>
</dbReference>
<dbReference type="AlphaFoldDB" id="A0A1Y3U5D5"/>